<dbReference type="AlphaFoldDB" id="A0AAD6LD64"/>
<dbReference type="InterPro" id="IPR018247">
    <property type="entry name" value="EF_Hand_1_Ca_BS"/>
</dbReference>
<evidence type="ECO:0000313" key="3">
    <source>
        <dbReference type="Proteomes" id="UP001164929"/>
    </source>
</evidence>
<evidence type="ECO:0000256" key="1">
    <source>
        <dbReference type="SAM" id="MobiDB-lite"/>
    </source>
</evidence>
<protein>
    <submittedName>
        <fullName evidence="2">Uncharacterized protein</fullName>
    </submittedName>
</protein>
<feature type="region of interest" description="Disordered" evidence="1">
    <location>
        <begin position="1"/>
        <end position="40"/>
    </location>
</feature>
<dbReference type="EMBL" id="JAQIZT010000018">
    <property type="protein sequence ID" value="KAJ6958493.1"/>
    <property type="molecule type" value="Genomic_DNA"/>
</dbReference>
<accession>A0AAD6LD64</accession>
<keyword evidence="3" id="KW-1185">Reference proteome</keyword>
<proteinExistence type="predicted"/>
<sequence>MLKKGTLKLPDKLGGLVSGFDDKEMKNGGSSDPVLESGEELEIMEPNGIELGHKENVYEFDDLVNDTDVDKADAFRTRKRPDKDGSGRVSVMEVIAADEKRSDIEYELSQKEINLEKLRRIASMGLPDGGGLRATTWKKFSQKFVTKTMIVACYGVTNFSLVVNLKNTLPESKGLKNFRERKEGVEDDLRAITMRLSNL</sequence>
<comment type="caution">
    <text evidence="2">The sequence shown here is derived from an EMBL/GenBank/DDBJ whole genome shotgun (WGS) entry which is preliminary data.</text>
</comment>
<gene>
    <name evidence="2" type="ORF">NC653_040213</name>
</gene>
<dbReference type="Proteomes" id="UP001164929">
    <property type="component" value="Chromosome 18"/>
</dbReference>
<dbReference type="PROSITE" id="PS00018">
    <property type="entry name" value="EF_HAND_1"/>
    <property type="match status" value="1"/>
</dbReference>
<reference evidence="2 3" key="1">
    <citation type="journal article" date="2023" name="Mol. Ecol. Resour.">
        <title>Chromosome-level genome assembly of a triploid poplar Populus alba 'Berolinensis'.</title>
        <authorList>
            <person name="Chen S."/>
            <person name="Yu Y."/>
            <person name="Wang X."/>
            <person name="Wang S."/>
            <person name="Zhang T."/>
            <person name="Zhou Y."/>
            <person name="He R."/>
            <person name="Meng N."/>
            <person name="Wang Y."/>
            <person name="Liu W."/>
            <person name="Liu Z."/>
            <person name="Liu J."/>
            <person name="Guo Q."/>
            <person name="Huang H."/>
            <person name="Sederoff R.R."/>
            <person name="Wang G."/>
            <person name="Qu G."/>
            <person name="Chen S."/>
        </authorList>
    </citation>
    <scope>NUCLEOTIDE SEQUENCE [LARGE SCALE GENOMIC DNA]</scope>
    <source>
        <strain evidence="2">SC-2020</strain>
    </source>
</reference>
<name>A0AAD6LD64_9ROSI</name>
<evidence type="ECO:0000313" key="2">
    <source>
        <dbReference type="EMBL" id="KAJ6958493.1"/>
    </source>
</evidence>
<organism evidence="2 3">
    <name type="scientific">Populus alba x Populus x berolinensis</name>
    <dbReference type="NCBI Taxonomy" id="444605"/>
    <lineage>
        <taxon>Eukaryota</taxon>
        <taxon>Viridiplantae</taxon>
        <taxon>Streptophyta</taxon>
        <taxon>Embryophyta</taxon>
        <taxon>Tracheophyta</taxon>
        <taxon>Spermatophyta</taxon>
        <taxon>Magnoliopsida</taxon>
        <taxon>eudicotyledons</taxon>
        <taxon>Gunneridae</taxon>
        <taxon>Pentapetalae</taxon>
        <taxon>rosids</taxon>
        <taxon>fabids</taxon>
        <taxon>Malpighiales</taxon>
        <taxon>Salicaceae</taxon>
        <taxon>Saliceae</taxon>
        <taxon>Populus</taxon>
    </lineage>
</organism>